<dbReference type="EMBL" id="SPRX01000030">
    <property type="protein sequence ID" value="TIC64763.1"/>
    <property type="molecule type" value="Genomic_DNA"/>
</dbReference>
<accession>A0A4T0M0I0</accession>
<dbReference type="Gene3D" id="3.90.180.10">
    <property type="entry name" value="Medium-chain alcohol dehydrogenases, catalytic domain"/>
    <property type="match status" value="1"/>
</dbReference>
<sequence>MSNLRYYCMVEILDVLTVHFDTKPTRSNEEGALIEPLNNAFVGIKRSGLKLGDLVLIAGTVPIAEFTLLATGAGGAEPFIITDLSRSGTSFSKEKKILPAIRTV</sequence>
<proteinExistence type="predicted"/>
<dbReference type="Gene3D" id="3.40.50.720">
    <property type="entry name" value="NAD(P)-binding Rossmann-like Domain"/>
    <property type="match status" value="1"/>
</dbReference>
<gene>
    <name evidence="1" type="ORF">E3Q01_02599</name>
</gene>
<evidence type="ECO:0000313" key="2">
    <source>
        <dbReference type="Proteomes" id="UP000310708"/>
    </source>
</evidence>
<protein>
    <submittedName>
        <fullName evidence="1">Uncharacterized protein</fullName>
    </submittedName>
</protein>
<reference evidence="1 2" key="1">
    <citation type="submission" date="2019-03" db="EMBL/GenBank/DDBJ databases">
        <title>Sequencing 25 genomes of Wallemia mellicola.</title>
        <authorList>
            <person name="Gostincar C."/>
        </authorList>
    </citation>
    <scope>NUCLEOTIDE SEQUENCE [LARGE SCALE GENOMIC DNA]</scope>
    <source>
        <strain evidence="1 2">EXF-757</strain>
    </source>
</reference>
<comment type="caution">
    <text evidence="1">The sequence shown here is derived from an EMBL/GenBank/DDBJ whole genome shotgun (WGS) entry which is preliminary data.</text>
</comment>
<dbReference type="AlphaFoldDB" id="A0A4T0M0I0"/>
<name>A0A4T0M0I0_9BASI</name>
<evidence type="ECO:0000313" key="1">
    <source>
        <dbReference type="EMBL" id="TIC64763.1"/>
    </source>
</evidence>
<organism evidence="1 2">
    <name type="scientific">Wallemia mellicola</name>
    <dbReference type="NCBI Taxonomy" id="1708541"/>
    <lineage>
        <taxon>Eukaryota</taxon>
        <taxon>Fungi</taxon>
        <taxon>Dikarya</taxon>
        <taxon>Basidiomycota</taxon>
        <taxon>Wallemiomycotina</taxon>
        <taxon>Wallemiomycetes</taxon>
        <taxon>Wallemiales</taxon>
        <taxon>Wallemiaceae</taxon>
        <taxon>Wallemia</taxon>
    </lineage>
</organism>
<dbReference type="Proteomes" id="UP000310708">
    <property type="component" value="Unassembled WGS sequence"/>
</dbReference>